<keyword evidence="1" id="KW-0812">Transmembrane</keyword>
<dbReference type="InterPro" id="IPR051599">
    <property type="entry name" value="Cell_Envelope_Assoc"/>
</dbReference>
<dbReference type="OrthoDB" id="9809813at2"/>
<dbReference type="PANTHER" id="PTHR30336">
    <property type="entry name" value="INNER MEMBRANE PROTEIN, PROBABLE PERMEASE"/>
    <property type="match status" value="1"/>
</dbReference>
<organism evidence="3 4">
    <name type="scientific">Allopusillimonas soli</name>
    <dbReference type="NCBI Taxonomy" id="659016"/>
    <lineage>
        <taxon>Bacteria</taxon>
        <taxon>Pseudomonadati</taxon>
        <taxon>Pseudomonadota</taxon>
        <taxon>Betaproteobacteria</taxon>
        <taxon>Burkholderiales</taxon>
        <taxon>Alcaligenaceae</taxon>
        <taxon>Allopusillimonas</taxon>
    </lineage>
</organism>
<evidence type="ECO:0000259" key="2">
    <source>
        <dbReference type="Pfam" id="PF02698"/>
    </source>
</evidence>
<evidence type="ECO:0000313" key="3">
    <source>
        <dbReference type="EMBL" id="NYT38472.1"/>
    </source>
</evidence>
<dbReference type="GO" id="GO:0043164">
    <property type="term" value="P:Gram-negative-bacterium-type cell wall biogenesis"/>
    <property type="evidence" value="ECO:0007669"/>
    <property type="project" value="TreeGrafter"/>
</dbReference>
<keyword evidence="1" id="KW-1133">Transmembrane helix</keyword>
<dbReference type="PANTHER" id="PTHR30336:SF4">
    <property type="entry name" value="ENVELOPE BIOGENESIS FACTOR ELYC"/>
    <property type="match status" value="1"/>
</dbReference>
<sequence length="254" mass="27737">MNLSSFLTNLVIPANLCAVMLVAGMLLFIARLRKTGLAIACTGIAWAVFWSLPASSLWAGGRLEQLYAPTPAAMLPHAQAIVVLGGSTANSRKNWFQPYDDDTAVSRVETANMLYHQGLAPKVVLSGAALDGNVSEAEMMARFLRRHDVPENAILLETQSYTTHENGVYTARLLRNEHIGHILLVTSPLHMPRAMAVFRKLGVDATAAPSPPQIVVPDSPGFSFWVPSMRALSASRSIVKEYVALVVYWIRGWI</sequence>
<dbReference type="Proteomes" id="UP000580517">
    <property type="component" value="Unassembled WGS sequence"/>
</dbReference>
<gene>
    <name evidence="3" type="ORF">H0A68_16435</name>
</gene>
<evidence type="ECO:0000313" key="4">
    <source>
        <dbReference type="Proteomes" id="UP000580517"/>
    </source>
</evidence>
<dbReference type="GO" id="GO:0000270">
    <property type="term" value="P:peptidoglycan metabolic process"/>
    <property type="evidence" value="ECO:0007669"/>
    <property type="project" value="TreeGrafter"/>
</dbReference>
<evidence type="ECO:0000256" key="1">
    <source>
        <dbReference type="SAM" id="Phobius"/>
    </source>
</evidence>
<dbReference type="InterPro" id="IPR014729">
    <property type="entry name" value="Rossmann-like_a/b/a_fold"/>
</dbReference>
<protein>
    <submittedName>
        <fullName evidence="3">YdcF family protein</fullName>
    </submittedName>
</protein>
<feature type="transmembrane region" description="Helical" evidence="1">
    <location>
        <begin position="37"/>
        <end position="59"/>
    </location>
</feature>
<dbReference type="AlphaFoldDB" id="A0A853FFL5"/>
<feature type="transmembrane region" description="Helical" evidence="1">
    <location>
        <begin position="6"/>
        <end position="30"/>
    </location>
</feature>
<reference evidence="3 4" key="1">
    <citation type="submission" date="2020-07" db="EMBL/GenBank/DDBJ databases">
        <title>Taxonomic revisions and descriptions of new bacterial species based on genomic comparisons in the high-G+C-content subgroup of the family Alcaligenaceae.</title>
        <authorList>
            <person name="Szabo A."/>
            <person name="Felfoldi T."/>
        </authorList>
    </citation>
    <scope>NUCLEOTIDE SEQUENCE [LARGE SCALE GENOMIC DNA]</scope>
    <source>
        <strain evidence="3 4">DSM 25264</strain>
    </source>
</reference>
<name>A0A853FFL5_9BURK</name>
<dbReference type="EMBL" id="JACCEW010000005">
    <property type="protein sequence ID" value="NYT38472.1"/>
    <property type="molecule type" value="Genomic_DNA"/>
</dbReference>
<dbReference type="RefSeq" id="WP_129970159.1">
    <property type="nucleotide sequence ID" value="NZ_JACCEW010000005.1"/>
</dbReference>
<feature type="domain" description="DUF218" evidence="2">
    <location>
        <begin position="79"/>
        <end position="244"/>
    </location>
</feature>
<keyword evidence="1" id="KW-0472">Membrane</keyword>
<proteinExistence type="predicted"/>
<dbReference type="Gene3D" id="3.40.50.620">
    <property type="entry name" value="HUPs"/>
    <property type="match status" value="1"/>
</dbReference>
<dbReference type="InterPro" id="IPR003848">
    <property type="entry name" value="DUF218"/>
</dbReference>
<dbReference type="CDD" id="cd06259">
    <property type="entry name" value="YdcF-like"/>
    <property type="match status" value="1"/>
</dbReference>
<keyword evidence="4" id="KW-1185">Reference proteome</keyword>
<dbReference type="Pfam" id="PF02698">
    <property type="entry name" value="DUF218"/>
    <property type="match status" value="1"/>
</dbReference>
<dbReference type="GO" id="GO:0005886">
    <property type="term" value="C:plasma membrane"/>
    <property type="evidence" value="ECO:0007669"/>
    <property type="project" value="TreeGrafter"/>
</dbReference>
<accession>A0A853FFL5</accession>
<comment type="caution">
    <text evidence="3">The sequence shown here is derived from an EMBL/GenBank/DDBJ whole genome shotgun (WGS) entry which is preliminary data.</text>
</comment>